<dbReference type="EMBL" id="JBJQOH010000002">
    <property type="protein sequence ID" value="KAL3698607.1"/>
    <property type="molecule type" value="Genomic_DNA"/>
</dbReference>
<evidence type="ECO:0000256" key="1">
    <source>
        <dbReference type="ARBA" id="ARBA00023268"/>
    </source>
</evidence>
<keyword evidence="1" id="KW-0511">Multifunctional enzyme</keyword>
<feature type="region of interest" description="Disordered" evidence="2">
    <location>
        <begin position="469"/>
        <end position="508"/>
    </location>
</feature>
<accession>A0ABD3I8G3</accession>
<sequence length="809" mass="91979">MPFGLCNAPATFQRFMNKIFEPFLGKFVRDFIDDFYIYGRKVDHFDHLVKVLERLEQANASLNPEKCIFRCEEGVLLGHIISKDGVAVDPEKVKKIMDLPFPNGLTKLRQFLGMVGYYRRFIISFSNKSYALTVYLKKDVDFDQILQDPSAKHAFEELKKALVTALVLAKPDWSKMFIVYTDASNIALGCTLSQLDDKAHDHPIAYASRQMVQAERDYSVTEREGLAVIFALKKFRHYLLGEFDYVIEDRPGRKHANADLLSRAYDEKGEEPLDDSFPDEDLMEMSASQEVPEEYKEIWDLLSRGWFTTSCGKEGAITGAHEGIPRWCSMRWAFAGKITAFKILDAGYHWRGIFRDCLEYCKTCDVCQAFAKKSTKTPPLRPVPLLGPFEKWGIDIVGPLNQTPRGNRFIVVATDYLTKWVEARPLKQTGEEEVGRFLLERIITRFGCPLELVSDRGGENLQLLRRVEEEARRKSQPSANDKVVTLEEEETDPLVPPNTEDLSSSPSNIVPNANVTTPTNVTQNPSVSIQSSGLPPKIFGYPPPPPPLPPVPTTIPLSQVWKKKRVNPPMAGNPITKQHYNKFRGGSEDEDDYQDADILVLEFEALSAANKEDSDDDKKRIFPGLLREHARNWWTHISKVGANVATWALIKDAFLKRFREPGYERTVWNKFNLGNFRRKKKERLRNYAERLQVLIHRAGGMTSATNNRGVTEPQAATAYINGLDERLKEFLLERQDDSPTLKNAIDNAEKYEVAHPGRSRGREKKKSKKKKKRSRSSSSESSSSSSSESSSSSSDSEDEKRTKRKKNKS</sequence>
<dbReference type="Gene3D" id="1.10.340.70">
    <property type="match status" value="1"/>
</dbReference>
<dbReference type="InterPro" id="IPR005162">
    <property type="entry name" value="Retrotrans_gag_dom"/>
</dbReference>
<dbReference type="InterPro" id="IPR043128">
    <property type="entry name" value="Rev_trsase/Diguanyl_cyclase"/>
</dbReference>
<dbReference type="SUPFAM" id="SSF53098">
    <property type="entry name" value="Ribonuclease H-like"/>
    <property type="match status" value="1"/>
</dbReference>
<dbReference type="Gene3D" id="3.30.420.10">
    <property type="entry name" value="Ribonuclease H-like superfamily/Ribonuclease H"/>
    <property type="match status" value="1"/>
</dbReference>
<dbReference type="Proteomes" id="UP001633002">
    <property type="component" value="Unassembled WGS sequence"/>
</dbReference>
<feature type="region of interest" description="Disordered" evidence="2">
    <location>
        <begin position="738"/>
        <end position="809"/>
    </location>
</feature>
<reference evidence="5 6" key="1">
    <citation type="submission" date="2024-09" db="EMBL/GenBank/DDBJ databases">
        <title>Chromosome-scale assembly of Riccia sorocarpa.</title>
        <authorList>
            <person name="Paukszto L."/>
        </authorList>
    </citation>
    <scope>NUCLEOTIDE SEQUENCE [LARGE SCALE GENOMIC DNA]</scope>
    <source>
        <strain evidence="5">LP-2024</strain>
        <tissue evidence="5">Aerial parts of the thallus</tissue>
    </source>
</reference>
<evidence type="ECO:0000313" key="5">
    <source>
        <dbReference type="EMBL" id="KAL3698607.1"/>
    </source>
</evidence>
<comment type="caution">
    <text evidence="5">The sequence shown here is derived from an EMBL/GenBank/DDBJ whole genome shotgun (WGS) entry which is preliminary data.</text>
</comment>
<dbReference type="PROSITE" id="PS50878">
    <property type="entry name" value="RT_POL"/>
    <property type="match status" value="1"/>
</dbReference>
<keyword evidence="6" id="KW-1185">Reference proteome</keyword>
<evidence type="ECO:0000259" key="4">
    <source>
        <dbReference type="PROSITE" id="PS50994"/>
    </source>
</evidence>
<dbReference type="PANTHER" id="PTHR37984">
    <property type="entry name" value="PROTEIN CBG26694"/>
    <property type="match status" value="1"/>
</dbReference>
<dbReference type="FunFam" id="3.30.70.270:FF:000020">
    <property type="entry name" value="Transposon Tf2-6 polyprotein-like Protein"/>
    <property type="match status" value="1"/>
</dbReference>
<dbReference type="Pfam" id="PF00078">
    <property type="entry name" value="RVT_1"/>
    <property type="match status" value="1"/>
</dbReference>
<dbReference type="CDD" id="cd09274">
    <property type="entry name" value="RNase_HI_RT_Ty3"/>
    <property type="match status" value="1"/>
</dbReference>
<protein>
    <recommendedName>
        <fullName evidence="7">Reverse transcriptase domain-containing protein</fullName>
    </recommendedName>
</protein>
<dbReference type="PANTHER" id="PTHR37984:SF5">
    <property type="entry name" value="PROTEIN NYNRIN-LIKE"/>
    <property type="match status" value="1"/>
</dbReference>
<dbReference type="InterPro" id="IPR043502">
    <property type="entry name" value="DNA/RNA_pol_sf"/>
</dbReference>
<dbReference type="InterPro" id="IPR012337">
    <property type="entry name" value="RNaseH-like_sf"/>
</dbReference>
<name>A0ABD3I8G3_9MARC</name>
<dbReference type="Pfam" id="PF17919">
    <property type="entry name" value="RT_RNaseH_2"/>
    <property type="match status" value="1"/>
</dbReference>
<dbReference type="InterPro" id="IPR036397">
    <property type="entry name" value="RNaseH_sf"/>
</dbReference>
<dbReference type="InterPro" id="IPR041577">
    <property type="entry name" value="RT_RNaseH_2"/>
</dbReference>
<dbReference type="AlphaFoldDB" id="A0ABD3I8G3"/>
<feature type="compositionally biased region" description="Basic residues" evidence="2">
    <location>
        <begin position="757"/>
        <end position="775"/>
    </location>
</feature>
<feature type="domain" description="Integrase catalytic" evidence="4">
    <location>
        <begin position="378"/>
        <end position="459"/>
    </location>
</feature>
<feature type="domain" description="Reverse transcriptase" evidence="3">
    <location>
        <begin position="1"/>
        <end position="81"/>
    </location>
</feature>
<dbReference type="PROSITE" id="PS50994">
    <property type="entry name" value="INTEGRASE"/>
    <property type="match status" value="1"/>
</dbReference>
<evidence type="ECO:0008006" key="7">
    <source>
        <dbReference type="Google" id="ProtNLM"/>
    </source>
</evidence>
<dbReference type="InterPro" id="IPR050951">
    <property type="entry name" value="Retrovirus_Pol_polyprotein"/>
</dbReference>
<dbReference type="Pfam" id="PF03732">
    <property type="entry name" value="Retrotrans_gag"/>
    <property type="match status" value="1"/>
</dbReference>
<dbReference type="InterPro" id="IPR001584">
    <property type="entry name" value="Integrase_cat-core"/>
</dbReference>
<dbReference type="Gene3D" id="3.30.70.270">
    <property type="match status" value="2"/>
</dbReference>
<dbReference type="GO" id="GO:0003824">
    <property type="term" value="F:catalytic activity"/>
    <property type="evidence" value="ECO:0007669"/>
    <property type="project" value="UniProtKB-KW"/>
</dbReference>
<evidence type="ECO:0000256" key="2">
    <source>
        <dbReference type="SAM" id="MobiDB-lite"/>
    </source>
</evidence>
<evidence type="ECO:0000259" key="3">
    <source>
        <dbReference type="PROSITE" id="PS50878"/>
    </source>
</evidence>
<organism evidence="5 6">
    <name type="scientific">Riccia sorocarpa</name>
    <dbReference type="NCBI Taxonomy" id="122646"/>
    <lineage>
        <taxon>Eukaryota</taxon>
        <taxon>Viridiplantae</taxon>
        <taxon>Streptophyta</taxon>
        <taxon>Embryophyta</taxon>
        <taxon>Marchantiophyta</taxon>
        <taxon>Marchantiopsida</taxon>
        <taxon>Marchantiidae</taxon>
        <taxon>Marchantiales</taxon>
        <taxon>Ricciaceae</taxon>
        <taxon>Riccia</taxon>
    </lineage>
</organism>
<dbReference type="SUPFAM" id="SSF56672">
    <property type="entry name" value="DNA/RNA polymerases"/>
    <property type="match status" value="1"/>
</dbReference>
<proteinExistence type="predicted"/>
<dbReference type="InterPro" id="IPR000477">
    <property type="entry name" value="RT_dom"/>
</dbReference>
<feature type="compositionally biased region" description="Low complexity" evidence="2">
    <location>
        <begin position="776"/>
        <end position="794"/>
    </location>
</feature>
<gene>
    <name evidence="5" type="ORF">R1sor_012683</name>
</gene>
<evidence type="ECO:0000313" key="6">
    <source>
        <dbReference type="Proteomes" id="UP001633002"/>
    </source>
</evidence>
<dbReference type="CDD" id="cd01647">
    <property type="entry name" value="RT_LTR"/>
    <property type="match status" value="1"/>
</dbReference>